<proteinExistence type="inferred from homology"/>
<dbReference type="GO" id="GO:0005737">
    <property type="term" value="C:cytoplasm"/>
    <property type="evidence" value="ECO:0007669"/>
    <property type="project" value="UniProtKB-SubCell"/>
</dbReference>
<dbReference type="SUPFAM" id="SSF52402">
    <property type="entry name" value="Adenine nucleotide alpha hydrolases-like"/>
    <property type="match status" value="1"/>
</dbReference>
<evidence type="ECO:0000259" key="13">
    <source>
        <dbReference type="Pfam" id="PF20259"/>
    </source>
</evidence>
<dbReference type="OrthoDB" id="9800696at2"/>
<evidence type="ECO:0000256" key="7">
    <source>
        <dbReference type="ARBA" id="ARBA00022884"/>
    </source>
</evidence>
<feature type="site" description="Interaction with tRNA" evidence="11">
    <location>
        <position position="128"/>
    </location>
</feature>
<gene>
    <name evidence="11" type="primary">mnmA</name>
    <name evidence="14" type="ORF">BS101_06805</name>
</gene>
<dbReference type="NCBIfam" id="NF001138">
    <property type="entry name" value="PRK00143.1"/>
    <property type="match status" value="1"/>
</dbReference>
<dbReference type="FunFam" id="3.40.50.620:FF:000115">
    <property type="entry name" value="tRNA-specific 2-thiouridylase MnmA"/>
    <property type="match status" value="1"/>
</dbReference>
<dbReference type="AlphaFoldDB" id="A0A1L5F628"/>
<dbReference type="InterPro" id="IPR004506">
    <property type="entry name" value="MnmA-like"/>
</dbReference>
<keyword evidence="2 11" id="KW-0820">tRNA-binding</keyword>
<dbReference type="HAMAP" id="MF_00144">
    <property type="entry name" value="tRNA_thiouridyl_MnmA"/>
    <property type="match status" value="1"/>
</dbReference>
<evidence type="ECO:0000256" key="4">
    <source>
        <dbReference type="ARBA" id="ARBA00022694"/>
    </source>
</evidence>
<evidence type="ECO:0000256" key="8">
    <source>
        <dbReference type="ARBA" id="ARBA00023157"/>
    </source>
</evidence>
<dbReference type="FunFam" id="2.30.30.280:FF:000001">
    <property type="entry name" value="tRNA-specific 2-thiouridylase MnmA"/>
    <property type="match status" value="1"/>
</dbReference>
<dbReference type="Pfam" id="PF20259">
    <property type="entry name" value="tRNA_Me_trans_M"/>
    <property type="match status" value="1"/>
</dbReference>
<keyword evidence="7 11" id="KW-0694">RNA-binding</keyword>
<evidence type="ECO:0000313" key="15">
    <source>
        <dbReference type="Proteomes" id="UP000184604"/>
    </source>
</evidence>
<dbReference type="InterPro" id="IPR046884">
    <property type="entry name" value="MnmA-like_central"/>
</dbReference>
<keyword evidence="5 11" id="KW-0547">Nucleotide-binding</keyword>
<dbReference type="GO" id="GO:0000049">
    <property type="term" value="F:tRNA binding"/>
    <property type="evidence" value="ECO:0007669"/>
    <property type="project" value="UniProtKB-KW"/>
</dbReference>
<dbReference type="PANTHER" id="PTHR11933:SF5">
    <property type="entry name" value="MITOCHONDRIAL TRNA-SPECIFIC 2-THIOURIDYLASE 1"/>
    <property type="match status" value="1"/>
</dbReference>
<sequence length="356" mass="40434">MTKKVVVGMSGGVDSSVAAHLLKEQGYEVIGVTMQVWQEDDYYEDMESGCCSLSAVEDAKMVAYHLNIPHYVMNFKEVFKKNVIDYFIQEYMEGKTPNPCIACNKYIKFDELLKRAMDLGADYVATGHYATVEKINDRYTLRKSKDHNKDQTYALYNLTQFQLAHTLMPCGIYKKEEIREIARKIGLNVYSKRDSEEICFIPDNDHGAYIKRITKDKVKEGNFIDKEGNVLGKHKGIVYYTLGQRKGLGLSFGVPMYVIDIKPYTNEVVLGSEEDIFKTDLVAKDVNFLPFENLTSPMKVEAKIRYSSKPAEAMISSIGKEKVKVKFTDRQRAITKGQSVVFYKDNILIGGGIIDS</sequence>
<feature type="active site" description="Cysteine persulfide intermediate" evidence="11">
    <location>
        <position position="199"/>
    </location>
</feature>
<keyword evidence="1 11" id="KW-0963">Cytoplasm</keyword>
<keyword evidence="3 11" id="KW-0808">Transferase</keyword>
<keyword evidence="4 11" id="KW-0819">tRNA processing</keyword>
<evidence type="ECO:0000259" key="12">
    <source>
        <dbReference type="Pfam" id="PF20258"/>
    </source>
</evidence>
<dbReference type="InterPro" id="IPR046885">
    <property type="entry name" value="MnmA-like_C"/>
</dbReference>
<feature type="domain" description="tRNA-specific 2-thiouridylase MnmA-like central" evidence="13">
    <location>
        <begin position="210"/>
        <end position="271"/>
    </location>
</feature>
<organism evidence="14 15">
    <name type="scientific">Clostridium kluyveri</name>
    <dbReference type="NCBI Taxonomy" id="1534"/>
    <lineage>
        <taxon>Bacteria</taxon>
        <taxon>Bacillati</taxon>
        <taxon>Bacillota</taxon>
        <taxon>Clostridia</taxon>
        <taxon>Eubacteriales</taxon>
        <taxon>Clostridiaceae</taxon>
        <taxon>Clostridium</taxon>
    </lineage>
</organism>
<evidence type="ECO:0000256" key="2">
    <source>
        <dbReference type="ARBA" id="ARBA00022555"/>
    </source>
</evidence>
<evidence type="ECO:0000256" key="10">
    <source>
        <dbReference type="ARBA" id="ARBA00056575"/>
    </source>
</evidence>
<evidence type="ECO:0000256" key="11">
    <source>
        <dbReference type="HAMAP-Rule" id="MF_00144"/>
    </source>
</evidence>
<dbReference type="Pfam" id="PF20258">
    <property type="entry name" value="tRNA_Me_trans_C"/>
    <property type="match status" value="1"/>
</dbReference>
<feature type="binding site" evidence="11">
    <location>
        <begin position="8"/>
        <end position="15"/>
    </location>
    <ligand>
        <name>ATP</name>
        <dbReference type="ChEBI" id="CHEBI:30616"/>
    </ligand>
</feature>
<dbReference type="Gene3D" id="2.30.30.280">
    <property type="entry name" value="Adenine nucleotide alpha hydrolases-like domains"/>
    <property type="match status" value="1"/>
</dbReference>
<feature type="region of interest" description="Interaction with tRNA" evidence="11">
    <location>
        <begin position="305"/>
        <end position="306"/>
    </location>
</feature>
<evidence type="ECO:0000313" key="14">
    <source>
        <dbReference type="EMBL" id="APM38468.1"/>
    </source>
</evidence>
<evidence type="ECO:0000256" key="1">
    <source>
        <dbReference type="ARBA" id="ARBA00022490"/>
    </source>
</evidence>
<dbReference type="CDD" id="cd01998">
    <property type="entry name" value="MnmA_TRMU-like"/>
    <property type="match status" value="1"/>
</dbReference>
<feature type="binding site" evidence="11">
    <location>
        <position position="34"/>
    </location>
    <ligand>
        <name>ATP</name>
        <dbReference type="ChEBI" id="CHEBI:30616"/>
    </ligand>
</feature>
<name>A0A1L5F628_CLOKL</name>
<dbReference type="InterPro" id="IPR014729">
    <property type="entry name" value="Rossmann-like_a/b/a_fold"/>
</dbReference>
<comment type="caution">
    <text evidence="11">Lacks conserved residue(s) required for the propagation of feature annotation.</text>
</comment>
<protein>
    <recommendedName>
        <fullName evidence="11">tRNA-specific 2-thiouridylase MnmA</fullName>
        <ecNumber evidence="11">2.8.1.13</ecNumber>
    </recommendedName>
</protein>
<dbReference type="NCBIfam" id="TIGR00420">
    <property type="entry name" value="trmU"/>
    <property type="match status" value="1"/>
</dbReference>
<dbReference type="Gene3D" id="3.40.50.620">
    <property type="entry name" value="HUPs"/>
    <property type="match status" value="1"/>
</dbReference>
<dbReference type="Pfam" id="PF03054">
    <property type="entry name" value="tRNA_Me_trans"/>
    <property type="match status" value="1"/>
</dbReference>
<comment type="function">
    <text evidence="10 11">Catalyzes the 2-thiolation of uridine at the wobble position (U34) of tRNA, leading to the formation of s(2)U34.</text>
</comment>
<dbReference type="GO" id="GO:0103016">
    <property type="term" value="F:tRNA-uridine 2-sulfurtransferase activity"/>
    <property type="evidence" value="ECO:0007669"/>
    <property type="project" value="UniProtKB-EC"/>
</dbReference>
<feature type="domain" description="tRNA-specific 2-thiouridylase MnmA-like C-terminal" evidence="12">
    <location>
        <begin position="280"/>
        <end position="354"/>
    </location>
</feature>
<evidence type="ECO:0000256" key="9">
    <source>
        <dbReference type="ARBA" id="ARBA00051542"/>
    </source>
</evidence>
<evidence type="ECO:0000256" key="5">
    <source>
        <dbReference type="ARBA" id="ARBA00022741"/>
    </source>
</evidence>
<dbReference type="GO" id="GO:0005524">
    <property type="term" value="F:ATP binding"/>
    <property type="evidence" value="ECO:0007669"/>
    <property type="project" value="UniProtKB-KW"/>
</dbReference>
<evidence type="ECO:0000256" key="6">
    <source>
        <dbReference type="ARBA" id="ARBA00022840"/>
    </source>
</evidence>
<keyword evidence="6 11" id="KW-0067">ATP-binding</keyword>
<comment type="subcellular location">
    <subcellularLocation>
        <location evidence="11">Cytoplasm</location>
    </subcellularLocation>
</comment>
<accession>A0A1L5F628</accession>
<dbReference type="EC" id="2.8.1.13" evidence="11"/>
<dbReference type="FunFam" id="2.40.30.10:FF:000023">
    <property type="entry name" value="tRNA-specific 2-thiouridylase MnmA"/>
    <property type="match status" value="1"/>
</dbReference>
<dbReference type="Gene3D" id="2.40.30.10">
    <property type="entry name" value="Translation factors"/>
    <property type="match status" value="1"/>
</dbReference>
<dbReference type="RefSeq" id="WP_073538138.1">
    <property type="nucleotide sequence ID" value="NZ_CP018335.1"/>
</dbReference>
<comment type="catalytic activity">
    <reaction evidence="9 11">
        <text>S-sulfanyl-L-cysteinyl-[protein] + uridine(34) in tRNA + AH2 + ATP = 2-thiouridine(34) in tRNA + L-cysteinyl-[protein] + A + AMP + diphosphate + H(+)</text>
        <dbReference type="Rhea" id="RHEA:47032"/>
        <dbReference type="Rhea" id="RHEA-COMP:10131"/>
        <dbReference type="Rhea" id="RHEA-COMP:11726"/>
        <dbReference type="Rhea" id="RHEA-COMP:11727"/>
        <dbReference type="Rhea" id="RHEA-COMP:11728"/>
        <dbReference type="ChEBI" id="CHEBI:13193"/>
        <dbReference type="ChEBI" id="CHEBI:15378"/>
        <dbReference type="ChEBI" id="CHEBI:17499"/>
        <dbReference type="ChEBI" id="CHEBI:29950"/>
        <dbReference type="ChEBI" id="CHEBI:30616"/>
        <dbReference type="ChEBI" id="CHEBI:33019"/>
        <dbReference type="ChEBI" id="CHEBI:61963"/>
        <dbReference type="ChEBI" id="CHEBI:65315"/>
        <dbReference type="ChEBI" id="CHEBI:87170"/>
        <dbReference type="ChEBI" id="CHEBI:456215"/>
        <dbReference type="EC" id="2.8.1.13"/>
    </reaction>
</comment>
<dbReference type="EMBL" id="CP018335">
    <property type="protein sequence ID" value="APM38468.1"/>
    <property type="molecule type" value="Genomic_DNA"/>
</dbReference>
<feature type="site" description="Interaction with tRNA" evidence="11">
    <location>
        <position position="338"/>
    </location>
</feature>
<feature type="region of interest" description="Interaction with tRNA" evidence="11">
    <location>
        <begin position="149"/>
        <end position="151"/>
    </location>
</feature>
<feature type="active site" description="Nucleophile" evidence="11">
    <location>
        <position position="103"/>
    </location>
</feature>
<evidence type="ECO:0000256" key="3">
    <source>
        <dbReference type="ARBA" id="ARBA00022679"/>
    </source>
</evidence>
<feature type="binding site" evidence="11">
    <location>
        <position position="127"/>
    </location>
    <ligand>
        <name>ATP</name>
        <dbReference type="ChEBI" id="CHEBI:30616"/>
    </ligand>
</feature>
<dbReference type="Proteomes" id="UP000184604">
    <property type="component" value="Chromosome"/>
</dbReference>
<dbReference type="PANTHER" id="PTHR11933">
    <property type="entry name" value="TRNA 5-METHYLAMINOMETHYL-2-THIOURIDYLATE -METHYLTRANSFERASE"/>
    <property type="match status" value="1"/>
</dbReference>
<keyword evidence="8" id="KW-1015">Disulfide bond</keyword>
<comment type="similarity">
    <text evidence="11">Belongs to the MnmA/TRMU family.</text>
</comment>
<reference evidence="14 15" key="1">
    <citation type="submission" date="2016-12" db="EMBL/GenBank/DDBJ databases">
        <title>Complete genome sequence of Clostridium kluyveri JZZ isolated from the pit mud of a Chinese flavor liquor-making factory.</title>
        <authorList>
            <person name="Wang Y."/>
        </authorList>
    </citation>
    <scope>NUCLEOTIDE SEQUENCE [LARGE SCALE GENOMIC DNA]</scope>
    <source>
        <strain evidence="14 15">JZZ</strain>
    </source>
</reference>
<dbReference type="GO" id="GO:0002143">
    <property type="term" value="P:tRNA wobble position uridine thiolation"/>
    <property type="evidence" value="ECO:0007669"/>
    <property type="project" value="TreeGrafter"/>
</dbReference>
<dbReference type="InterPro" id="IPR023382">
    <property type="entry name" value="MnmA-like_central_sf"/>
</dbReference>